<dbReference type="STRING" id="1447872.A0A1J9QP05"/>
<feature type="compositionally biased region" description="Basic and acidic residues" evidence="1">
    <location>
        <begin position="1"/>
        <end position="43"/>
    </location>
</feature>
<proteinExistence type="predicted"/>
<protein>
    <submittedName>
        <fullName evidence="2">Uncharacterized protein</fullName>
    </submittedName>
</protein>
<dbReference type="AlphaFoldDB" id="A0A1J9QP05"/>
<organism evidence="2 3">
    <name type="scientific">Emergomyces pasteurianus Ep9510</name>
    <dbReference type="NCBI Taxonomy" id="1447872"/>
    <lineage>
        <taxon>Eukaryota</taxon>
        <taxon>Fungi</taxon>
        <taxon>Dikarya</taxon>
        <taxon>Ascomycota</taxon>
        <taxon>Pezizomycotina</taxon>
        <taxon>Eurotiomycetes</taxon>
        <taxon>Eurotiomycetidae</taxon>
        <taxon>Onygenales</taxon>
        <taxon>Ajellomycetaceae</taxon>
        <taxon>Emergomyces</taxon>
    </lineage>
</organism>
<feature type="compositionally biased region" description="Polar residues" evidence="1">
    <location>
        <begin position="47"/>
        <end position="57"/>
    </location>
</feature>
<evidence type="ECO:0000256" key="1">
    <source>
        <dbReference type="SAM" id="MobiDB-lite"/>
    </source>
</evidence>
<dbReference type="Proteomes" id="UP000182235">
    <property type="component" value="Unassembled WGS sequence"/>
</dbReference>
<dbReference type="VEuPathDB" id="FungiDB:AJ78_02878"/>
<accession>A0A1J9QP05</accession>
<feature type="region of interest" description="Disordered" evidence="1">
    <location>
        <begin position="1"/>
        <end position="85"/>
    </location>
</feature>
<name>A0A1J9QP05_9EURO</name>
<gene>
    <name evidence="2" type="ORF">AJ78_02878</name>
</gene>
<evidence type="ECO:0000313" key="3">
    <source>
        <dbReference type="Proteomes" id="UP000182235"/>
    </source>
</evidence>
<evidence type="ECO:0000313" key="2">
    <source>
        <dbReference type="EMBL" id="OJD16989.1"/>
    </source>
</evidence>
<reference evidence="2 3" key="1">
    <citation type="submission" date="2015-07" db="EMBL/GenBank/DDBJ databases">
        <title>Emmonsia species relationships and genome sequence.</title>
        <authorList>
            <consortium name="The Broad Institute Genomics Platform"/>
            <person name="Cuomo C.A."/>
            <person name="Munoz J.F."/>
            <person name="Imamovic A."/>
            <person name="Priest M.E."/>
            <person name="Young S."/>
            <person name="Clay O.K."/>
            <person name="McEwen J.G."/>
        </authorList>
    </citation>
    <scope>NUCLEOTIDE SEQUENCE [LARGE SCALE GENOMIC DNA]</scope>
    <source>
        <strain evidence="2 3">UAMH 9510</strain>
    </source>
</reference>
<keyword evidence="3" id="KW-1185">Reference proteome</keyword>
<dbReference type="EMBL" id="LGRN01000084">
    <property type="protein sequence ID" value="OJD16989.1"/>
    <property type="molecule type" value="Genomic_DNA"/>
</dbReference>
<comment type="caution">
    <text evidence="2">The sequence shown here is derived from an EMBL/GenBank/DDBJ whole genome shotgun (WGS) entry which is preliminary data.</text>
</comment>
<sequence length="134" mass="15202">MDPKIQELLAELERERRRRQDAEDEAGSERTRCEEEQRRREEAEALASSTGPSNTVSWRPEIVTDPTLTTQDTGNQTNKSKSSISHHVMGHIYRGANEGVTQAQSAFHFLMKKLFPSLHQLSYVCQIISSISSE</sequence>
<feature type="compositionally biased region" description="Polar residues" evidence="1">
    <location>
        <begin position="66"/>
        <end position="85"/>
    </location>
</feature>